<feature type="transmembrane region" description="Helical" evidence="1">
    <location>
        <begin position="159"/>
        <end position="181"/>
    </location>
</feature>
<dbReference type="AlphaFoldDB" id="A0A0A2TUS9"/>
<proteinExistence type="predicted"/>
<evidence type="ECO:0000313" key="3">
    <source>
        <dbReference type="Proteomes" id="UP000030147"/>
    </source>
</evidence>
<dbReference type="Pfam" id="PF24124">
    <property type="entry name" value="YphA"/>
    <property type="match status" value="1"/>
</dbReference>
<dbReference type="STRING" id="1385514.N782_07725"/>
<dbReference type="Proteomes" id="UP000030147">
    <property type="component" value="Unassembled WGS sequence"/>
</dbReference>
<sequence length="200" mass="22993">MDGIYFYYTCWLMWVVLTFLSKKTPTRWYASFLILVLLNSVPYTFQIRSYTISLAAIIIVVSSLVILSMQKQHIKAVIISISIGLGYTGALFWEAVSPVWMIFPRLFLITLLAYLLVYVAVHQTWMRIGVWGLGSMLGEVIYSVYVAEMGYSEPIGEFAYLDMYSLVIFMVLTTTSFLYLINELETIITQRVKRKVGIKP</sequence>
<evidence type="ECO:0000256" key="1">
    <source>
        <dbReference type="SAM" id="Phobius"/>
    </source>
</evidence>
<keyword evidence="1" id="KW-0472">Membrane</keyword>
<name>A0A0A2TUS9_9BACI</name>
<dbReference type="eggNOG" id="ENOG5032UEW">
    <property type="taxonomic scope" value="Bacteria"/>
</dbReference>
<keyword evidence="3" id="KW-1185">Reference proteome</keyword>
<feature type="transmembrane region" description="Helical" evidence="1">
    <location>
        <begin position="76"/>
        <end position="96"/>
    </location>
</feature>
<gene>
    <name evidence="2" type="ORF">N782_07725</name>
</gene>
<dbReference type="EMBL" id="AVBF01000019">
    <property type="protein sequence ID" value="KGP73050.1"/>
    <property type="molecule type" value="Genomic_DNA"/>
</dbReference>
<evidence type="ECO:0000313" key="2">
    <source>
        <dbReference type="EMBL" id="KGP73050.1"/>
    </source>
</evidence>
<evidence type="ECO:0008006" key="4">
    <source>
        <dbReference type="Google" id="ProtNLM"/>
    </source>
</evidence>
<protein>
    <recommendedName>
        <fullName evidence="4">Integral membrane protein</fullName>
    </recommendedName>
</protein>
<feature type="transmembrane region" description="Helical" evidence="1">
    <location>
        <begin position="28"/>
        <end position="45"/>
    </location>
</feature>
<feature type="transmembrane region" description="Helical" evidence="1">
    <location>
        <begin position="51"/>
        <end position="69"/>
    </location>
</feature>
<dbReference type="InterPro" id="IPR014617">
    <property type="entry name" value="YphA_Bacsu"/>
</dbReference>
<feature type="transmembrane region" description="Helical" evidence="1">
    <location>
        <begin position="6"/>
        <end position="21"/>
    </location>
</feature>
<reference evidence="2 3" key="1">
    <citation type="journal article" date="2015" name="Stand. Genomic Sci.">
        <title>High quality draft genome sequence of the moderately halophilic bacterium Pontibacillus yanchengensis Y32(T) and comparison among Pontibacillus genomes.</title>
        <authorList>
            <person name="Huang J."/>
            <person name="Qiao Z.X."/>
            <person name="Tang J.W."/>
            <person name="Wang G."/>
        </authorList>
    </citation>
    <scope>NUCLEOTIDE SEQUENCE [LARGE SCALE GENOMIC DNA]</scope>
    <source>
        <strain evidence="2 3">Y32</strain>
    </source>
</reference>
<keyword evidence="1" id="KW-0812">Transmembrane</keyword>
<feature type="transmembrane region" description="Helical" evidence="1">
    <location>
        <begin position="128"/>
        <end position="147"/>
    </location>
</feature>
<keyword evidence="1" id="KW-1133">Transmembrane helix</keyword>
<dbReference type="RefSeq" id="WP_036818520.1">
    <property type="nucleotide sequence ID" value="NZ_AVBF01000019.1"/>
</dbReference>
<organism evidence="2 3">
    <name type="scientific">Pontibacillus yanchengensis Y32</name>
    <dbReference type="NCBI Taxonomy" id="1385514"/>
    <lineage>
        <taxon>Bacteria</taxon>
        <taxon>Bacillati</taxon>
        <taxon>Bacillota</taxon>
        <taxon>Bacilli</taxon>
        <taxon>Bacillales</taxon>
        <taxon>Bacillaceae</taxon>
        <taxon>Pontibacillus</taxon>
    </lineage>
</organism>
<accession>A0A0A2TUS9</accession>
<comment type="caution">
    <text evidence="2">The sequence shown here is derived from an EMBL/GenBank/DDBJ whole genome shotgun (WGS) entry which is preliminary data.</text>
</comment>
<feature type="transmembrane region" description="Helical" evidence="1">
    <location>
        <begin position="102"/>
        <end position="121"/>
    </location>
</feature>